<dbReference type="NCBIfam" id="TIGR01120">
    <property type="entry name" value="rpiB"/>
    <property type="match status" value="1"/>
</dbReference>
<dbReference type="InterPro" id="IPR036569">
    <property type="entry name" value="RpiB_LacA_LacB_sf"/>
</dbReference>
<keyword evidence="2 5" id="KW-0413">Isomerase</keyword>
<dbReference type="Pfam" id="PF02502">
    <property type="entry name" value="LacAB_rpiB"/>
    <property type="match status" value="1"/>
</dbReference>
<accession>D3SPV9</accession>
<dbReference type="STRING" id="638303.Thal_0562"/>
<dbReference type="OrthoDB" id="1778624at2"/>
<feature type="binding site" evidence="4">
    <location>
        <begin position="66"/>
        <end position="70"/>
    </location>
    <ligand>
        <name>D-ribulose 5-phosphate</name>
        <dbReference type="ChEBI" id="CHEBI:58121"/>
    </ligand>
</feature>
<dbReference type="Gene3D" id="3.40.1400.10">
    <property type="entry name" value="Sugar-phosphate isomerase, RpiB/LacA/LacB"/>
    <property type="match status" value="1"/>
</dbReference>
<gene>
    <name evidence="5" type="ordered locus">Thal_0562</name>
</gene>
<feature type="binding site" evidence="4">
    <location>
        <position position="99"/>
    </location>
    <ligand>
        <name>D-ribulose 5-phosphate</name>
        <dbReference type="ChEBI" id="CHEBI:58121"/>
    </ligand>
</feature>
<dbReference type="PANTHER" id="PTHR43732">
    <property type="entry name" value="RIBOSE 5-PHOSPHATE ISOMERASE-RELATED"/>
    <property type="match status" value="1"/>
</dbReference>
<dbReference type="KEGG" id="tal:Thal_0562"/>
<feature type="binding site" evidence="4">
    <location>
        <position position="109"/>
    </location>
    <ligand>
        <name>D-ribulose 5-phosphate</name>
        <dbReference type="ChEBI" id="CHEBI:58121"/>
    </ligand>
</feature>
<evidence type="ECO:0000256" key="2">
    <source>
        <dbReference type="ARBA" id="ARBA00023235"/>
    </source>
</evidence>
<dbReference type="NCBIfam" id="NF004051">
    <property type="entry name" value="PRK05571.1"/>
    <property type="match status" value="1"/>
</dbReference>
<keyword evidence="6" id="KW-1185">Reference proteome</keyword>
<dbReference type="NCBIfam" id="TIGR00689">
    <property type="entry name" value="rpiB_lacA_lacB"/>
    <property type="match status" value="1"/>
</dbReference>
<name>D3SPV9_THEAH</name>
<dbReference type="HOGENOM" id="CLU_091396_4_1_0"/>
<evidence type="ECO:0000256" key="3">
    <source>
        <dbReference type="PIRSR" id="PIRSR005384-1"/>
    </source>
</evidence>
<dbReference type="InterPro" id="IPR051812">
    <property type="entry name" value="SPI_LacAB/RpiB"/>
</dbReference>
<sequence length="148" mass="16414">MRVAIGSDHAGFPLKEKIKEFLISKGHTVLDFGTQSQESTDYPIFAREVSLAVQRGEAERGILVCGTGIGMCIVANKFKGVRAALCLNEYMARMSRLHNDANVLCLGDRVIGEELALSIVDVWLSTPFEGGRHERRVHLIKNIEEELC</sequence>
<protein>
    <submittedName>
        <fullName evidence="5">Ribose 5-phosphate isomerase B</fullName>
        <ecNumber evidence="5">5.3.1.6</ecNumber>
    </submittedName>
</protein>
<feature type="binding site" evidence="4">
    <location>
        <position position="132"/>
    </location>
    <ligand>
        <name>D-ribulose 5-phosphate</name>
        <dbReference type="ChEBI" id="CHEBI:58121"/>
    </ligand>
</feature>
<organism evidence="5 6">
    <name type="scientific">Thermocrinis albus (strain DSM 14484 / JCM 11386 / HI 11/12)</name>
    <dbReference type="NCBI Taxonomy" id="638303"/>
    <lineage>
        <taxon>Bacteria</taxon>
        <taxon>Pseudomonadati</taxon>
        <taxon>Aquificota</taxon>
        <taxon>Aquificia</taxon>
        <taxon>Aquificales</taxon>
        <taxon>Aquificaceae</taxon>
        <taxon>Thermocrinis</taxon>
    </lineage>
</organism>
<dbReference type="EC" id="5.3.1.6" evidence="5"/>
<dbReference type="eggNOG" id="COG0698">
    <property type="taxonomic scope" value="Bacteria"/>
</dbReference>
<evidence type="ECO:0000256" key="4">
    <source>
        <dbReference type="PIRSR" id="PIRSR005384-2"/>
    </source>
</evidence>
<dbReference type="PANTHER" id="PTHR43732:SF1">
    <property type="entry name" value="RIBOSE 5-PHOSPHATE ISOMERASE"/>
    <property type="match status" value="1"/>
</dbReference>
<feature type="binding site" evidence="4">
    <location>
        <begin position="8"/>
        <end position="9"/>
    </location>
    <ligand>
        <name>D-ribulose 5-phosphate</name>
        <dbReference type="ChEBI" id="CHEBI:58121"/>
    </ligand>
</feature>
<dbReference type="SUPFAM" id="SSF89623">
    <property type="entry name" value="Ribose/Galactose isomerase RpiB/AlsB"/>
    <property type="match status" value="1"/>
</dbReference>
<dbReference type="RefSeq" id="WP_012991603.1">
    <property type="nucleotide sequence ID" value="NC_013894.1"/>
</dbReference>
<dbReference type="AlphaFoldDB" id="D3SPV9"/>
<feature type="binding site" evidence="4">
    <location>
        <position position="136"/>
    </location>
    <ligand>
        <name>D-ribulose 5-phosphate</name>
        <dbReference type="ChEBI" id="CHEBI:58121"/>
    </ligand>
</feature>
<dbReference type="PIRSF" id="PIRSF005384">
    <property type="entry name" value="RpiB_LacA_B"/>
    <property type="match status" value="1"/>
</dbReference>
<comment type="similarity">
    <text evidence="1">Belongs to the LacAB/RpiB family.</text>
</comment>
<dbReference type="GO" id="GO:0004751">
    <property type="term" value="F:ribose-5-phosphate isomerase activity"/>
    <property type="evidence" value="ECO:0007669"/>
    <property type="project" value="UniProtKB-EC"/>
</dbReference>
<feature type="active site" description="Proton donor" evidence="3">
    <location>
        <position position="98"/>
    </location>
</feature>
<feature type="active site" description="Proton acceptor" evidence="3">
    <location>
        <position position="65"/>
    </location>
</feature>
<dbReference type="InterPro" id="IPR004785">
    <property type="entry name" value="RpiB"/>
</dbReference>
<evidence type="ECO:0000313" key="5">
    <source>
        <dbReference type="EMBL" id="ADC89196.1"/>
    </source>
</evidence>
<evidence type="ECO:0000313" key="6">
    <source>
        <dbReference type="Proteomes" id="UP000002043"/>
    </source>
</evidence>
<dbReference type="GO" id="GO:0005975">
    <property type="term" value="P:carbohydrate metabolic process"/>
    <property type="evidence" value="ECO:0007669"/>
    <property type="project" value="InterPro"/>
</dbReference>
<dbReference type="Proteomes" id="UP000002043">
    <property type="component" value="Chromosome"/>
</dbReference>
<reference evidence="6" key="1">
    <citation type="journal article" date="2010" name="Stand. Genomic Sci.">
        <title>Complete genome sequence of Thermocrinis albus type strain (HI 11/12T).</title>
        <authorList>
            <person name="Wirth R."/>
            <person name="Sikorski J."/>
            <person name="Brambilla E."/>
            <person name="Misra M."/>
            <person name="Lapidus A."/>
            <person name="Copeland A."/>
            <person name="Nolan M."/>
            <person name="Lucas S."/>
            <person name="Chen F."/>
            <person name="Tice H."/>
            <person name="Cheng J.F."/>
            <person name="Han C."/>
            <person name="Detter J.C."/>
            <person name="Tapia R."/>
            <person name="Bruce D."/>
            <person name="Goodwin L."/>
            <person name="Pitluck S."/>
            <person name="Pati A."/>
            <person name="Anderson I."/>
            <person name="Ivanova N."/>
            <person name="Mavromatis K."/>
            <person name="Mikhailova N."/>
            <person name="Chen A."/>
            <person name="Palaniappan K."/>
            <person name="Bilek Y."/>
            <person name="Hader T."/>
            <person name="Land M."/>
            <person name="Hauser L."/>
            <person name="Chang Y.J."/>
            <person name="Jeffries C.D."/>
            <person name="Tindall B.J."/>
            <person name="Rohde M."/>
            <person name="Goker M."/>
            <person name="Bristow J."/>
            <person name="Eisen J.A."/>
            <person name="Markowitz V."/>
            <person name="Hugenholtz P."/>
            <person name="Kyrpides N.C."/>
            <person name="Klenk H.P."/>
        </authorList>
    </citation>
    <scope>NUCLEOTIDE SEQUENCE [LARGE SCALE GENOMIC DNA]</scope>
    <source>
        <strain evidence="6">DSM 14484 / JCM 11386 / HI 11/12</strain>
    </source>
</reference>
<dbReference type="InterPro" id="IPR003500">
    <property type="entry name" value="RpiB_LacA_LacB"/>
</dbReference>
<evidence type="ECO:0000256" key="1">
    <source>
        <dbReference type="ARBA" id="ARBA00008754"/>
    </source>
</evidence>
<proteinExistence type="inferred from homology"/>
<dbReference type="EMBL" id="CP001931">
    <property type="protein sequence ID" value="ADC89196.1"/>
    <property type="molecule type" value="Genomic_DNA"/>
</dbReference>